<evidence type="ECO:0000313" key="2">
    <source>
        <dbReference type="EMBL" id="MBU3066450.1"/>
    </source>
</evidence>
<accession>A0ABS6B9K5</accession>
<reference evidence="2 3" key="1">
    <citation type="submission" date="2021-06" db="EMBL/GenBank/DDBJ databases">
        <title>Actinomycetes sequencing.</title>
        <authorList>
            <person name="Shan Q."/>
        </authorList>
    </citation>
    <scope>NUCLEOTIDE SEQUENCE [LARGE SCALE GENOMIC DNA]</scope>
    <source>
        <strain evidence="2 3">NEAU-G5</strain>
    </source>
</reference>
<dbReference type="PANTHER" id="PTHR43283">
    <property type="entry name" value="BETA-LACTAMASE-RELATED"/>
    <property type="match status" value="1"/>
</dbReference>
<dbReference type="InterPro" id="IPR012338">
    <property type="entry name" value="Beta-lactam/transpept-like"/>
</dbReference>
<feature type="domain" description="Beta-lactamase-related" evidence="1">
    <location>
        <begin position="33"/>
        <end position="255"/>
    </location>
</feature>
<dbReference type="RefSeq" id="WP_215922520.1">
    <property type="nucleotide sequence ID" value="NZ_JAHKNI010000014.1"/>
</dbReference>
<dbReference type="Proteomes" id="UP000733379">
    <property type="component" value="Unassembled WGS sequence"/>
</dbReference>
<protein>
    <submittedName>
        <fullName evidence="2">Beta-lactamase family protein</fullName>
    </submittedName>
</protein>
<keyword evidence="3" id="KW-1185">Reference proteome</keyword>
<organism evidence="2 3">
    <name type="scientific">Nocardia albiluteola</name>
    <dbReference type="NCBI Taxonomy" id="2842303"/>
    <lineage>
        <taxon>Bacteria</taxon>
        <taxon>Bacillati</taxon>
        <taxon>Actinomycetota</taxon>
        <taxon>Actinomycetes</taxon>
        <taxon>Mycobacteriales</taxon>
        <taxon>Nocardiaceae</taxon>
        <taxon>Nocardia</taxon>
    </lineage>
</organism>
<dbReference type="Pfam" id="PF00144">
    <property type="entry name" value="Beta-lactamase"/>
    <property type="match status" value="1"/>
</dbReference>
<dbReference type="InterPro" id="IPR050789">
    <property type="entry name" value="Diverse_Enzym_Activities"/>
</dbReference>
<comment type="caution">
    <text evidence="2">The sequence shown here is derived from an EMBL/GenBank/DDBJ whole genome shotgun (WGS) entry which is preliminary data.</text>
</comment>
<dbReference type="SUPFAM" id="SSF56601">
    <property type="entry name" value="beta-lactamase/transpeptidase-like"/>
    <property type="match status" value="1"/>
</dbReference>
<sequence>MRALEQIRDWPVGHAAAGVVTATGDRAIEGDVDREFALASVTKPLVAYAVLVAVEEGAIELDQPAGPPGSTVRHLLAHTSGLAFDTTVIMAEPGTRRIYSSAGFEVLARFVADQTGIEFENYLHEAVFEPLGMKSSALHGSAGHAASSTVADLMLFAGELLEPALVTPQTLADATAVQFPGTNGVLPGYGSQRPNDWGLGFEIRDTKTPHWTGAANSPRTYGHFGQSGTFLWVDPVLGAACVALSDENFGDWARAAWPPLSDAVIGEIAAHRDAAEK</sequence>
<dbReference type="Gene3D" id="3.40.710.10">
    <property type="entry name" value="DD-peptidase/beta-lactamase superfamily"/>
    <property type="match status" value="1"/>
</dbReference>
<dbReference type="EMBL" id="JAHKNI010000014">
    <property type="protein sequence ID" value="MBU3066450.1"/>
    <property type="molecule type" value="Genomic_DNA"/>
</dbReference>
<name>A0ABS6B9K5_9NOCA</name>
<evidence type="ECO:0000313" key="3">
    <source>
        <dbReference type="Proteomes" id="UP000733379"/>
    </source>
</evidence>
<dbReference type="PANTHER" id="PTHR43283:SF15">
    <property type="entry name" value="CONSERVED PROTEIN"/>
    <property type="match status" value="1"/>
</dbReference>
<dbReference type="InterPro" id="IPR001466">
    <property type="entry name" value="Beta-lactam-related"/>
</dbReference>
<gene>
    <name evidence="2" type="ORF">KO481_33630</name>
</gene>
<proteinExistence type="predicted"/>
<evidence type="ECO:0000259" key="1">
    <source>
        <dbReference type="Pfam" id="PF00144"/>
    </source>
</evidence>